<dbReference type="Gene3D" id="3.40.30.10">
    <property type="entry name" value="Glutaredoxin"/>
    <property type="match status" value="1"/>
</dbReference>
<gene>
    <name evidence="2" type="primary">frnE</name>
    <name evidence="2" type="ORF">SLU01_31920</name>
</gene>
<dbReference type="PANTHER" id="PTHR13887">
    <property type="entry name" value="GLUTATHIONE S-TRANSFERASE KAPPA"/>
    <property type="match status" value="1"/>
</dbReference>
<dbReference type="Proteomes" id="UP000321901">
    <property type="component" value="Unassembled WGS sequence"/>
</dbReference>
<dbReference type="Pfam" id="PF01323">
    <property type="entry name" value="DSBA"/>
    <property type="match status" value="1"/>
</dbReference>
<dbReference type="InterPro" id="IPR001853">
    <property type="entry name" value="DSBA-like_thioredoxin_dom"/>
</dbReference>
<dbReference type="SUPFAM" id="SSF52833">
    <property type="entry name" value="Thioredoxin-like"/>
    <property type="match status" value="1"/>
</dbReference>
<dbReference type="PANTHER" id="PTHR13887:SF41">
    <property type="entry name" value="THIOREDOXIN SUPERFAMILY PROTEIN"/>
    <property type="match status" value="1"/>
</dbReference>
<sequence length="235" mass="25481">MKIEIWSDYVCPFCYIGKRRLEEALESTNLADQAEVVFKSYQLDPNTPTDASGSSLDGLAKKFGVSLGEASKMMENVAEQAKTVGLNYNVEGMKVANTFNAHRLAKLGELEGKAEATTERLMQAHFINGELLGDEATLLAIAEEAGLSKERAQQMLQSEEFAADVQKDIAEAGQIGVQGVPFFVINRKYAISGAQPKEAFEEALKKVAAEEGIQPKLKVLGGEGQGICNDDNCEI</sequence>
<keyword evidence="3" id="KW-1185">Reference proteome</keyword>
<dbReference type="EMBL" id="BJYL01000051">
    <property type="protein sequence ID" value="GEN84880.1"/>
    <property type="molecule type" value="Genomic_DNA"/>
</dbReference>
<dbReference type="RefSeq" id="WP_147060146.1">
    <property type="nucleotide sequence ID" value="NZ_BJYL01000051.1"/>
</dbReference>
<reference evidence="2 3" key="1">
    <citation type="submission" date="2019-07" db="EMBL/GenBank/DDBJ databases">
        <title>Whole genome shotgun sequence of Sporosarcina luteola NBRC 105378.</title>
        <authorList>
            <person name="Hosoyama A."/>
            <person name="Uohara A."/>
            <person name="Ohji S."/>
            <person name="Ichikawa N."/>
        </authorList>
    </citation>
    <scope>NUCLEOTIDE SEQUENCE [LARGE SCALE GENOMIC DNA]</scope>
    <source>
        <strain evidence="2 3">NBRC 105378</strain>
    </source>
</reference>
<organism evidence="2 3">
    <name type="scientific">Sporosarcina luteola</name>
    <dbReference type="NCBI Taxonomy" id="582850"/>
    <lineage>
        <taxon>Bacteria</taxon>
        <taxon>Bacillati</taxon>
        <taxon>Bacillota</taxon>
        <taxon>Bacilli</taxon>
        <taxon>Bacillales</taxon>
        <taxon>Caryophanaceae</taxon>
        <taxon>Sporosarcina</taxon>
    </lineage>
</organism>
<dbReference type="AlphaFoldDB" id="A0A511ZBR0"/>
<evidence type="ECO:0000313" key="3">
    <source>
        <dbReference type="Proteomes" id="UP000321901"/>
    </source>
</evidence>
<comment type="caution">
    <text evidence="2">The sequence shown here is derived from an EMBL/GenBank/DDBJ whole genome shotgun (WGS) entry which is preliminary data.</text>
</comment>
<evidence type="ECO:0000259" key="1">
    <source>
        <dbReference type="Pfam" id="PF01323"/>
    </source>
</evidence>
<proteinExistence type="predicted"/>
<evidence type="ECO:0000313" key="2">
    <source>
        <dbReference type="EMBL" id="GEN84880.1"/>
    </source>
</evidence>
<dbReference type="InterPro" id="IPR036249">
    <property type="entry name" value="Thioredoxin-like_sf"/>
</dbReference>
<name>A0A511ZBR0_9BACL</name>
<dbReference type="CDD" id="cd03024">
    <property type="entry name" value="DsbA_FrnE"/>
    <property type="match status" value="1"/>
</dbReference>
<protein>
    <submittedName>
        <fullName evidence="2">DSBA oxidoreductase</fullName>
    </submittedName>
</protein>
<feature type="domain" description="DSBA-like thioredoxin" evidence="1">
    <location>
        <begin position="3"/>
        <end position="205"/>
    </location>
</feature>
<dbReference type="OrthoDB" id="9799122at2"/>
<accession>A0A511ZBR0</accession>
<dbReference type="GO" id="GO:0016491">
    <property type="term" value="F:oxidoreductase activity"/>
    <property type="evidence" value="ECO:0007669"/>
    <property type="project" value="InterPro"/>
</dbReference>